<name>A0A8J2J332_FUSEQ</name>
<proteinExistence type="predicted"/>
<feature type="region of interest" description="Disordered" evidence="1">
    <location>
        <begin position="1"/>
        <end position="25"/>
    </location>
</feature>
<accession>A0A8J2J332</accession>
<evidence type="ECO:0000313" key="3">
    <source>
        <dbReference type="Proteomes" id="UP000693738"/>
    </source>
</evidence>
<protein>
    <submittedName>
        <fullName evidence="2">Uncharacterized protein</fullName>
    </submittedName>
</protein>
<evidence type="ECO:0000256" key="1">
    <source>
        <dbReference type="SAM" id="MobiDB-lite"/>
    </source>
</evidence>
<dbReference type="EMBL" id="CAJSTJ010000190">
    <property type="protein sequence ID" value="CAG7565832.1"/>
    <property type="molecule type" value="Genomic_DNA"/>
</dbReference>
<dbReference type="Proteomes" id="UP000693738">
    <property type="component" value="Unassembled WGS sequence"/>
</dbReference>
<reference evidence="2" key="1">
    <citation type="submission" date="2021-05" db="EMBL/GenBank/DDBJ databases">
        <authorList>
            <person name="Khan N."/>
        </authorList>
    </citation>
    <scope>NUCLEOTIDE SEQUENCE</scope>
</reference>
<evidence type="ECO:0000313" key="2">
    <source>
        <dbReference type="EMBL" id="CAG7565832.1"/>
    </source>
</evidence>
<sequence length="453" mass="51377">MSVQNNQALQLPARPLPPHATRNAEMPMPGGDEQMKLIDICARGKSLYEVYLQLPKLASDLENDEALQEHSFSVESTVRALKYRSLTMFELMHSMSPRVIRSIVAGTVAFDDQTGKFNGYDAPNKHSSAHVPGVYVIGLSRYGEEGRFLNITELELVIQAIEKYIAGYYAYVKFQKLATGAWLSDVENDALIHLRHVDEKAGGKESRTPVFIDKDERVPRIEALLETLRCMCDPNLDPTKLVRMIQSPLYVGCSQNLEQRMGTYGTHCLKDINKPLGLTVAIMRKLSLEPKLHVRNVIRTWKPAQLPVAEQLVTCLASSLVYQRGFNSTEAGGTGVRTGPNSEWDCQKNLVHVMSARTIFKQNVRMSLEDLRSRKEFVDELAKIRGTIPQIQATMEECQERLRNLPHGFRWNDTAARLESLLQKLREQLEERKKVLQFWNLINEVQTLAKSLS</sequence>
<comment type="caution">
    <text evidence="2">The sequence shown here is derived from an EMBL/GenBank/DDBJ whole genome shotgun (WGS) entry which is preliminary data.</text>
</comment>
<organism evidence="2 3">
    <name type="scientific">Fusarium equiseti</name>
    <name type="common">Fusarium scirpi</name>
    <dbReference type="NCBI Taxonomy" id="61235"/>
    <lineage>
        <taxon>Eukaryota</taxon>
        <taxon>Fungi</taxon>
        <taxon>Dikarya</taxon>
        <taxon>Ascomycota</taxon>
        <taxon>Pezizomycotina</taxon>
        <taxon>Sordariomycetes</taxon>
        <taxon>Hypocreomycetidae</taxon>
        <taxon>Hypocreales</taxon>
        <taxon>Nectriaceae</taxon>
        <taxon>Fusarium</taxon>
        <taxon>Fusarium incarnatum-equiseti species complex</taxon>
    </lineage>
</organism>
<dbReference type="AlphaFoldDB" id="A0A8J2J332"/>
<gene>
    <name evidence="2" type="ORF">FEQUK3_LOCUS11546</name>
</gene>